<protein>
    <recommendedName>
        <fullName evidence="4">Integral membrane protein</fullName>
    </recommendedName>
</protein>
<comment type="caution">
    <text evidence="2">The sequence shown here is derived from an EMBL/GenBank/DDBJ whole genome shotgun (WGS) entry which is preliminary data.</text>
</comment>
<dbReference type="AlphaFoldDB" id="A0A940WIJ4"/>
<reference evidence="2" key="1">
    <citation type="submission" date="2021-02" db="EMBL/GenBank/DDBJ databases">
        <title>Draft genome sequence of Microbispora sp. RL4-1S isolated from rice leaves in Thailand.</title>
        <authorList>
            <person name="Muangham S."/>
            <person name="Duangmal K."/>
        </authorList>
    </citation>
    <scope>NUCLEOTIDE SEQUENCE</scope>
    <source>
        <strain evidence="2">RL4-1S</strain>
    </source>
</reference>
<evidence type="ECO:0000313" key="3">
    <source>
        <dbReference type="Proteomes" id="UP000674234"/>
    </source>
</evidence>
<evidence type="ECO:0008006" key="4">
    <source>
        <dbReference type="Google" id="ProtNLM"/>
    </source>
</evidence>
<keyword evidence="1" id="KW-0472">Membrane</keyword>
<evidence type="ECO:0000256" key="1">
    <source>
        <dbReference type="SAM" id="Phobius"/>
    </source>
</evidence>
<evidence type="ECO:0000313" key="2">
    <source>
        <dbReference type="EMBL" id="MBP2703413.1"/>
    </source>
</evidence>
<organism evidence="2 3">
    <name type="scientific">Microbispora oryzae</name>
    <dbReference type="NCBI Taxonomy" id="2806554"/>
    <lineage>
        <taxon>Bacteria</taxon>
        <taxon>Bacillati</taxon>
        <taxon>Actinomycetota</taxon>
        <taxon>Actinomycetes</taxon>
        <taxon>Streptosporangiales</taxon>
        <taxon>Streptosporangiaceae</taxon>
        <taxon>Microbispora</taxon>
    </lineage>
</organism>
<proteinExistence type="predicted"/>
<keyword evidence="1" id="KW-0812">Transmembrane</keyword>
<dbReference type="EMBL" id="JAFCNB010000002">
    <property type="protein sequence ID" value="MBP2703413.1"/>
    <property type="molecule type" value="Genomic_DNA"/>
</dbReference>
<gene>
    <name evidence="2" type="ORF">JOL79_06320</name>
</gene>
<feature type="transmembrane region" description="Helical" evidence="1">
    <location>
        <begin position="80"/>
        <end position="99"/>
    </location>
</feature>
<keyword evidence="1" id="KW-1133">Transmembrane helix</keyword>
<feature type="transmembrane region" description="Helical" evidence="1">
    <location>
        <begin position="105"/>
        <end position="126"/>
    </location>
</feature>
<feature type="transmembrane region" description="Helical" evidence="1">
    <location>
        <begin position="44"/>
        <end position="68"/>
    </location>
</feature>
<dbReference type="Proteomes" id="UP000674234">
    <property type="component" value="Unassembled WGS sequence"/>
</dbReference>
<sequence length="138" mass="13764">MSPSTGRPATLVVAGAVLAAEGLLALALGGYVAVETLTARASDLVSALAEAGLAVVAGAALLWVAWGLWQALRWSRGPAVVTQIFVVPVAITLIQGGQYGYGVPLVVAAVVALAALLAPASTRALVGEDDMPGRGSPH</sequence>
<keyword evidence="3" id="KW-1185">Reference proteome</keyword>
<name>A0A940WIJ4_9ACTN</name>
<feature type="transmembrane region" description="Helical" evidence="1">
    <location>
        <begin position="12"/>
        <end position="32"/>
    </location>
</feature>
<accession>A0A940WIJ4</accession>